<feature type="transmembrane region" description="Helical" evidence="7">
    <location>
        <begin position="478"/>
        <end position="498"/>
    </location>
</feature>
<evidence type="ECO:0000259" key="8">
    <source>
        <dbReference type="PROSITE" id="PS51202"/>
    </source>
</evidence>
<feature type="domain" description="RCK C-terminal" evidence="8">
    <location>
        <begin position="211"/>
        <end position="295"/>
    </location>
</feature>
<dbReference type="PANTHER" id="PTHR43652">
    <property type="entry name" value="BASIC AMINO ACID ANTIPORTER YFCC-RELATED"/>
    <property type="match status" value="1"/>
</dbReference>
<comment type="subcellular location">
    <subcellularLocation>
        <location evidence="1">Membrane</location>
        <topology evidence="1">Multi-pass membrane protein</topology>
    </subcellularLocation>
</comment>
<evidence type="ECO:0000256" key="2">
    <source>
        <dbReference type="ARBA" id="ARBA00022448"/>
    </source>
</evidence>
<organism evidence="9 10">
    <name type="scientific">Halopseudomonas bauzanensis</name>
    <dbReference type="NCBI Taxonomy" id="653930"/>
    <lineage>
        <taxon>Bacteria</taxon>
        <taxon>Pseudomonadati</taxon>
        <taxon>Pseudomonadota</taxon>
        <taxon>Gammaproteobacteria</taxon>
        <taxon>Pseudomonadales</taxon>
        <taxon>Pseudomonadaceae</taxon>
        <taxon>Halopseudomonas</taxon>
    </lineage>
</organism>
<keyword evidence="2" id="KW-0813">Transport</keyword>
<dbReference type="InterPro" id="IPR006037">
    <property type="entry name" value="RCK_C"/>
</dbReference>
<feature type="transmembrane region" description="Helical" evidence="7">
    <location>
        <begin position="533"/>
        <end position="551"/>
    </location>
</feature>
<dbReference type="Pfam" id="PF03600">
    <property type="entry name" value="CitMHS"/>
    <property type="match status" value="1"/>
</dbReference>
<feature type="transmembrane region" description="Helical" evidence="7">
    <location>
        <begin position="425"/>
        <end position="441"/>
    </location>
</feature>
<protein>
    <submittedName>
        <fullName evidence="9">SLC13 family permease</fullName>
    </submittedName>
</protein>
<keyword evidence="6 7" id="KW-0472">Membrane</keyword>
<dbReference type="InterPro" id="IPR036721">
    <property type="entry name" value="RCK_C_sf"/>
</dbReference>
<evidence type="ECO:0000313" key="9">
    <source>
        <dbReference type="EMBL" id="TKA93247.1"/>
    </source>
</evidence>
<accession>A0A4V6WLM4</accession>
<dbReference type="GO" id="GO:0005886">
    <property type="term" value="C:plasma membrane"/>
    <property type="evidence" value="ECO:0007669"/>
    <property type="project" value="TreeGrafter"/>
</dbReference>
<reference evidence="9 10" key="1">
    <citation type="submission" date="2019-04" db="EMBL/GenBank/DDBJ databases">
        <title>Crypto-aerobic microbial life in anoxic (sulfidic) marine sediments.</title>
        <authorList>
            <person name="Bhattacharya S."/>
            <person name="Roy C."/>
            <person name="Mondal N."/>
            <person name="Sarkar J."/>
            <person name="Mandal S."/>
            <person name="Rameez M.J."/>
            <person name="Ghosh W."/>
        </authorList>
    </citation>
    <scope>NUCLEOTIDE SEQUENCE [LARGE SCALE GENOMIC DNA]</scope>
    <source>
        <strain evidence="9 10">SBBB</strain>
    </source>
</reference>
<dbReference type="GO" id="GO:0006813">
    <property type="term" value="P:potassium ion transport"/>
    <property type="evidence" value="ECO:0007669"/>
    <property type="project" value="InterPro"/>
</dbReference>
<evidence type="ECO:0000256" key="1">
    <source>
        <dbReference type="ARBA" id="ARBA00004141"/>
    </source>
</evidence>
<gene>
    <name evidence="9" type="ORF">FA869_03460</name>
</gene>
<feature type="transmembrane region" description="Helical" evidence="7">
    <location>
        <begin position="30"/>
        <end position="48"/>
    </location>
</feature>
<evidence type="ECO:0000256" key="7">
    <source>
        <dbReference type="SAM" id="Phobius"/>
    </source>
</evidence>
<dbReference type="InterPro" id="IPR004680">
    <property type="entry name" value="Cit_transptr-like_dom"/>
</dbReference>
<dbReference type="AlphaFoldDB" id="A0A4V6WLM4"/>
<dbReference type="PANTHER" id="PTHR43652:SF2">
    <property type="entry name" value="BASIC AMINO ACID ANTIPORTER YFCC-RELATED"/>
    <property type="match status" value="1"/>
</dbReference>
<feature type="transmembrane region" description="Helical" evidence="7">
    <location>
        <begin position="571"/>
        <end position="594"/>
    </location>
</feature>
<keyword evidence="5 7" id="KW-1133">Transmembrane helix</keyword>
<dbReference type="Gene3D" id="3.30.70.1450">
    <property type="entry name" value="Regulator of K+ conductance, C-terminal domain"/>
    <property type="match status" value="2"/>
</dbReference>
<feature type="transmembrane region" description="Helical" evidence="7">
    <location>
        <begin position="401"/>
        <end position="419"/>
    </location>
</feature>
<comment type="caution">
    <text evidence="9">The sequence shown here is derived from an EMBL/GenBank/DDBJ whole genome shotgun (WGS) entry which is preliminary data.</text>
</comment>
<name>A0A4V6WLM4_9GAMM</name>
<dbReference type="InterPro" id="IPR051679">
    <property type="entry name" value="DASS-Related_Transporters"/>
</dbReference>
<dbReference type="PROSITE" id="PS51202">
    <property type="entry name" value="RCK_C"/>
    <property type="match status" value="2"/>
</dbReference>
<dbReference type="Pfam" id="PF02080">
    <property type="entry name" value="TrkA_C"/>
    <property type="match status" value="2"/>
</dbReference>
<evidence type="ECO:0000256" key="4">
    <source>
        <dbReference type="ARBA" id="ARBA00022737"/>
    </source>
</evidence>
<keyword evidence="4" id="KW-0677">Repeat</keyword>
<evidence type="ECO:0000256" key="3">
    <source>
        <dbReference type="ARBA" id="ARBA00022692"/>
    </source>
</evidence>
<evidence type="ECO:0000256" key="5">
    <source>
        <dbReference type="ARBA" id="ARBA00022989"/>
    </source>
</evidence>
<feature type="transmembrane region" description="Helical" evidence="7">
    <location>
        <begin position="176"/>
        <end position="199"/>
    </location>
</feature>
<sequence>MNWDTLATLGVAALLCWVMYAFVREKLSPDVVVGIAVAILLATTLLTPTEVLSVLSNSAPITIACMFVLSAALERTGCVDKLGSVLARVGGTSPTRMLFALLVTAMLLSTFINNTPVVAILTPVAVTLAARVGSKASKVLIPLSYATILGGTMTMIGTSTNILVDGVARQEGLAPFGMFEITLAGAIMSAIGLAFIMLFGNRLLPDRDSLSDRLRPTRSRTFMTELLVPQDSPVINQTIAEAQLNGDSGIQVLKLFRGDDELTTPLNTTMLNAGDRLILHANVRDFVELRHNGVLEFNRDQSFETISTRDVVLAEAVVARSSRYINRPMRDLNLTARYGIHVLAVHRQDEHIQDNLDDFELQFGDVMLVEGSPAQIRKFADNGDLISLNTVQERAYRRNKAPIAIVAMLSVMVLAALGVMSIEGLAIIAAAVVVATGCLEVEDAYKSIDWKILALIFGMLAISIAMDKVGLVDGIVGQVMTLSPLLGPLFMLSFIYLLTSILTEIVSNNAVGVLLTPIAIGVAYQLGADPRPFVVAVMLAASASFATPIGYQTNTFVYSAGGYRFMDFVRIGLPLNLIMWAAATLVIPLIWPLFPA</sequence>
<feature type="transmembrane region" description="Helical" evidence="7">
    <location>
        <begin position="448"/>
        <end position="466"/>
    </location>
</feature>
<proteinExistence type="predicted"/>
<dbReference type="GO" id="GO:0008324">
    <property type="term" value="F:monoatomic cation transmembrane transporter activity"/>
    <property type="evidence" value="ECO:0007669"/>
    <property type="project" value="InterPro"/>
</dbReference>
<feature type="domain" description="RCK C-terminal" evidence="8">
    <location>
        <begin position="301"/>
        <end position="385"/>
    </location>
</feature>
<evidence type="ECO:0000256" key="6">
    <source>
        <dbReference type="ARBA" id="ARBA00023136"/>
    </source>
</evidence>
<feature type="transmembrane region" description="Helical" evidence="7">
    <location>
        <begin position="139"/>
        <end position="164"/>
    </location>
</feature>
<feature type="transmembrane region" description="Helical" evidence="7">
    <location>
        <begin position="6"/>
        <end position="23"/>
    </location>
</feature>
<feature type="transmembrane region" description="Helical" evidence="7">
    <location>
        <begin position="510"/>
        <end position="527"/>
    </location>
</feature>
<keyword evidence="3 7" id="KW-0812">Transmembrane</keyword>
<evidence type="ECO:0000313" key="10">
    <source>
        <dbReference type="Proteomes" id="UP000305198"/>
    </source>
</evidence>
<dbReference type="SUPFAM" id="SSF116726">
    <property type="entry name" value="TrkA C-terminal domain-like"/>
    <property type="match status" value="2"/>
</dbReference>
<dbReference type="Proteomes" id="UP000305198">
    <property type="component" value="Unassembled WGS sequence"/>
</dbReference>
<dbReference type="EMBL" id="SWAV01000001">
    <property type="protein sequence ID" value="TKA93247.1"/>
    <property type="molecule type" value="Genomic_DNA"/>
</dbReference>